<proteinExistence type="predicted"/>
<gene>
    <name evidence="1" type="ORF">STENOSP10_30280</name>
</gene>
<keyword evidence="2" id="KW-1185">Reference proteome</keyword>
<evidence type="ECO:0000313" key="2">
    <source>
        <dbReference type="Proteomes" id="UP001306668"/>
    </source>
</evidence>
<reference evidence="2" key="1">
    <citation type="submission" date="2023-07" db="EMBL/GenBank/DDBJ databases">
        <title>Genome sequence of Stenotrophomonas sp. Alg010 isolated from Sargassum waste.</title>
        <authorList>
            <person name="Mohapatra"/>
            <person name="B.R."/>
        </authorList>
    </citation>
    <scope>NUCLEOTIDE SEQUENCE [LARGE SCALE GENOMIC DNA]</scope>
    <source>
        <strain evidence="2">Alg010</strain>
    </source>
</reference>
<organism evidence="1 2">
    <name type="scientific">Stenotrophomonas sepilia</name>
    <dbReference type="NCBI Taxonomy" id="2860290"/>
    <lineage>
        <taxon>Bacteria</taxon>
        <taxon>Pseudomonadati</taxon>
        <taxon>Pseudomonadota</taxon>
        <taxon>Gammaproteobacteria</taxon>
        <taxon>Lysobacterales</taxon>
        <taxon>Lysobacteraceae</taxon>
        <taxon>Stenotrophomonas</taxon>
        <taxon>Stenotrophomonas maltophilia group</taxon>
    </lineage>
</organism>
<protein>
    <recommendedName>
        <fullName evidence="3">Integron gene cassette protein</fullName>
    </recommendedName>
</protein>
<dbReference type="Proteomes" id="UP001306668">
    <property type="component" value="Unassembled WGS sequence"/>
</dbReference>
<comment type="caution">
    <text evidence="1">The sequence shown here is derived from an EMBL/GenBank/DDBJ whole genome shotgun (WGS) entry which is preliminary data.</text>
</comment>
<accession>A0ABQ6QF46</accession>
<evidence type="ECO:0008006" key="3">
    <source>
        <dbReference type="Google" id="ProtNLM"/>
    </source>
</evidence>
<name>A0ABQ6QF46_9GAMM</name>
<dbReference type="EMBL" id="BTRJ01000034">
    <property type="protein sequence ID" value="GMR28807.1"/>
    <property type="molecule type" value="Genomic_DNA"/>
</dbReference>
<evidence type="ECO:0000313" key="1">
    <source>
        <dbReference type="EMBL" id="GMR28807.1"/>
    </source>
</evidence>
<dbReference type="RefSeq" id="WP_338167991.1">
    <property type="nucleotide sequence ID" value="NZ_BTRJ01000034.1"/>
</dbReference>
<sequence length="148" mass="15985">MNGRPLASAAYAAAIALYNLIRSCPDGDPGGLRDVFSQLPGHVETHVLDLPDGSIWAATFLAVLNDNADAAERDQVLLAVHSGEGINVYVYDHRCFEISADRDPAADYDCGIMLSSDPSQMNEMDAYGMWVQLGTRDLVDFMPVGVHA</sequence>